<proteinExistence type="predicted"/>
<dbReference type="OrthoDB" id="419694at2759"/>
<dbReference type="SUPFAM" id="SSF53448">
    <property type="entry name" value="Nucleotide-diphospho-sugar transferases"/>
    <property type="match status" value="2"/>
</dbReference>
<evidence type="ECO:0000313" key="3">
    <source>
        <dbReference type="Proteomes" id="UP000594638"/>
    </source>
</evidence>
<reference evidence="2 3" key="1">
    <citation type="submission" date="2019-12" db="EMBL/GenBank/DDBJ databases">
        <authorList>
            <person name="Alioto T."/>
            <person name="Alioto T."/>
            <person name="Gomez Garrido J."/>
        </authorList>
    </citation>
    <scope>NUCLEOTIDE SEQUENCE [LARGE SCALE GENOMIC DNA]</scope>
</reference>
<keyword evidence="1" id="KW-1133">Transmembrane helix</keyword>
<dbReference type="AlphaFoldDB" id="A0A8S0PT68"/>
<dbReference type="Gramene" id="OE9A061819T1">
    <property type="protein sequence ID" value="OE9A061819C1"/>
    <property type="gene ID" value="OE9A061819"/>
</dbReference>
<dbReference type="Proteomes" id="UP000594638">
    <property type="component" value="Unassembled WGS sequence"/>
</dbReference>
<dbReference type="PANTHER" id="PTHR35723">
    <property type="entry name" value="POLYPHOSPHATIDYLINOSITOL PHOSPHATASE"/>
    <property type="match status" value="1"/>
</dbReference>
<sequence>MLNKKACSGWKRFFLCLPVIFFFAYMLPVLKLQQHSSAQYQHKEKPKKFDHLVLGPASGEGVPDRLQCQGTKALNKTSVRTFPNDSRSEDVVVFVTVFTTYNSTVDRRVNGRPVDLVTIGDTSYNKIERSMAILDVFINFIQVTMPQSDVIILTDPASKLPLHRDKVTIHPIQGEYSRDKLMLQRIRSYIAFLEIRLEKQSQMQGQVHHYIFTDSDMAVVNDLGQIFADYSNFDLALTFRNNKEQPLNSGFIAVRGTAEGILRAKAFLQEVLKVYSSKFMKASRMLGDQLALFWVVKSQPSFDVRRFTRREAFIDEIGGASVLFLPCSSYNWTPPEGAGQFHGMPLDVKAFLEIRLEKQSQMQGQVHHYIFTDSDMAVVNDLGQIFADYSNFDLALTFRNNKEQPLNSGFIAVRGTAEGILRAKAFLQEVLKVYSSEFMKASRMLGDQLALFWVVKSQPSFDVRRFTRREAFIDEIGGASVLFLPCSSYNWTPPEGAGQFHGMPLDVKVVHFKGSRKRLMLESWNFLHSSSSSDISDMLCLILKSGRTKYDF</sequence>
<name>A0A8S0PT68_OLEEU</name>
<evidence type="ECO:0000256" key="1">
    <source>
        <dbReference type="SAM" id="Phobius"/>
    </source>
</evidence>
<feature type="transmembrane region" description="Helical" evidence="1">
    <location>
        <begin position="12"/>
        <end position="30"/>
    </location>
</feature>
<organism evidence="2 3">
    <name type="scientific">Olea europaea subsp. europaea</name>
    <dbReference type="NCBI Taxonomy" id="158383"/>
    <lineage>
        <taxon>Eukaryota</taxon>
        <taxon>Viridiplantae</taxon>
        <taxon>Streptophyta</taxon>
        <taxon>Embryophyta</taxon>
        <taxon>Tracheophyta</taxon>
        <taxon>Spermatophyta</taxon>
        <taxon>Magnoliopsida</taxon>
        <taxon>eudicotyledons</taxon>
        <taxon>Gunneridae</taxon>
        <taxon>Pentapetalae</taxon>
        <taxon>asterids</taxon>
        <taxon>lamiids</taxon>
        <taxon>Lamiales</taxon>
        <taxon>Oleaceae</taxon>
        <taxon>Oleeae</taxon>
        <taxon>Olea</taxon>
    </lineage>
</organism>
<evidence type="ECO:0000313" key="2">
    <source>
        <dbReference type="EMBL" id="CAA2957551.1"/>
    </source>
</evidence>
<protein>
    <submittedName>
        <fullName evidence="2">Uncharacterized LOC101245780</fullName>
    </submittedName>
</protein>
<keyword evidence="1" id="KW-0812">Transmembrane</keyword>
<dbReference type="InterPro" id="IPR029044">
    <property type="entry name" value="Nucleotide-diphossugar_trans"/>
</dbReference>
<keyword evidence="1" id="KW-0472">Membrane</keyword>
<gene>
    <name evidence="2" type="ORF">OLEA9_A061819</name>
</gene>
<keyword evidence="3" id="KW-1185">Reference proteome</keyword>
<comment type="caution">
    <text evidence="2">The sequence shown here is derived from an EMBL/GenBank/DDBJ whole genome shotgun (WGS) entry which is preliminary data.</text>
</comment>
<accession>A0A8S0PT68</accession>
<dbReference type="EMBL" id="CACTIH010000227">
    <property type="protein sequence ID" value="CAA2957551.1"/>
    <property type="molecule type" value="Genomic_DNA"/>
</dbReference>